<dbReference type="PROSITE" id="PS51860">
    <property type="entry name" value="REM_1"/>
    <property type="match status" value="2"/>
</dbReference>
<dbReference type="FunFam" id="1.10.287.160:FF:000002">
    <property type="entry name" value="Putative serine/threonine-protein kinase N2"/>
    <property type="match status" value="1"/>
</dbReference>
<gene>
    <name evidence="29" type="ORF">P4O66_016373</name>
</gene>
<keyword evidence="19" id="KW-0539">Nucleus</keyword>
<feature type="region of interest" description="Disordered" evidence="25">
    <location>
        <begin position="334"/>
        <end position="371"/>
    </location>
</feature>
<feature type="binding site" evidence="23">
    <location>
        <position position="731"/>
    </location>
    <ligand>
        <name>ATP</name>
        <dbReference type="ChEBI" id="CHEBI:30616"/>
    </ligand>
</feature>
<dbReference type="PROSITE" id="PS50011">
    <property type="entry name" value="PROTEIN_KINASE_DOM"/>
    <property type="match status" value="1"/>
</dbReference>
<dbReference type="GO" id="GO:0031267">
    <property type="term" value="F:small GTPase binding"/>
    <property type="evidence" value="ECO:0007669"/>
    <property type="project" value="InterPro"/>
</dbReference>
<evidence type="ECO:0000256" key="14">
    <source>
        <dbReference type="ARBA" id="ARBA00022840"/>
    </source>
</evidence>
<keyword evidence="30" id="KW-1185">Reference proteome</keyword>
<comment type="catalytic activity">
    <reaction evidence="21">
        <text>L-seryl-[protein] + ATP = O-phospho-L-seryl-[protein] + ADP + H(+)</text>
        <dbReference type="Rhea" id="RHEA:17989"/>
        <dbReference type="Rhea" id="RHEA-COMP:9863"/>
        <dbReference type="Rhea" id="RHEA-COMP:11604"/>
        <dbReference type="ChEBI" id="CHEBI:15378"/>
        <dbReference type="ChEBI" id="CHEBI:29999"/>
        <dbReference type="ChEBI" id="CHEBI:30616"/>
        <dbReference type="ChEBI" id="CHEBI:83421"/>
        <dbReference type="ChEBI" id="CHEBI:456216"/>
        <dbReference type="EC" id="2.7.11.13"/>
    </reaction>
</comment>
<dbReference type="PROSITE" id="PS00107">
    <property type="entry name" value="PROTEIN_KINASE_ATP"/>
    <property type="match status" value="1"/>
</dbReference>
<dbReference type="Pfam" id="PF00069">
    <property type="entry name" value="Pkinase"/>
    <property type="match status" value="1"/>
</dbReference>
<dbReference type="EC" id="2.7.11.13" evidence="6"/>
<dbReference type="GO" id="GO:0005524">
    <property type="term" value="F:ATP binding"/>
    <property type="evidence" value="ECO:0007669"/>
    <property type="project" value="UniProtKB-UniRule"/>
</dbReference>
<dbReference type="SMART" id="SM00220">
    <property type="entry name" value="S_TKc"/>
    <property type="match status" value="1"/>
</dbReference>
<evidence type="ECO:0000313" key="29">
    <source>
        <dbReference type="EMBL" id="KAK1787892.1"/>
    </source>
</evidence>
<feature type="compositionally biased region" description="Pro residues" evidence="25">
    <location>
        <begin position="615"/>
        <end position="627"/>
    </location>
</feature>
<dbReference type="GO" id="GO:0005737">
    <property type="term" value="C:cytoplasm"/>
    <property type="evidence" value="ECO:0007669"/>
    <property type="project" value="UniProtKB-SubCell"/>
</dbReference>
<comment type="caution">
    <text evidence="29">The sequence shown here is derived from an EMBL/GenBank/DDBJ whole genome shotgun (WGS) entry which is preliminary data.</text>
</comment>
<evidence type="ECO:0000313" key="30">
    <source>
        <dbReference type="Proteomes" id="UP001239994"/>
    </source>
</evidence>
<evidence type="ECO:0000256" key="9">
    <source>
        <dbReference type="ARBA" id="ARBA00022553"/>
    </source>
</evidence>
<evidence type="ECO:0000256" key="8">
    <source>
        <dbReference type="ARBA" id="ARBA00022527"/>
    </source>
</evidence>
<protein>
    <recommendedName>
        <fullName evidence="6">protein kinase C</fullName>
        <ecNumber evidence="6">2.7.11.13</ecNumber>
    </recommendedName>
</protein>
<evidence type="ECO:0000259" key="26">
    <source>
        <dbReference type="PROSITE" id="PS50011"/>
    </source>
</evidence>
<dbReference type="PANTHER" id="PTHR24351">
    <property type="entry name" value="RIBOSOMAL PROTEIN S6 KINASE"/>
    <property type="match status" value="1"/>
</dbReference>
<dbReference type="FunFam" id="1.10.510.10:FF:000038">
    <property type="entry name" value="serine/threonine-protein kinase N2 isoform X1"/>
    <property type="match status" value="1"/>
</dbReference>
<dbReference type="PROSITE" id="PS51285">
    <property type="entry name" value="AGC_KINASE_CTER"/>
    <property type="match status" value="1"/>
</dbReference>
<dbReference type="Pfam" id="PF02185">
    <property type="entry name" value="HR1"/>
    <property type="match status" value="2"/>
</dbReference>
<evidence type="ECO:0000256" key="23">
    <source>
        <dbReference type="PROSITE-ProRule" id="PRU10141"/>
    </source>
</evidence>
<evidence type="ECO:0000256" key="3">
    <source>
        <dbReference type="ARBA" id="ARBA00004370"/>
    </source>
</evidence>
<dbReference type="InterPro" id="IPR017441">
    <property type="entry name" value="Protein_kinase_ATP_BS"/>
</dbReference>
<dbReference type="PROSITE" id="PS00108">
    <property type="entry name" value="PROTEIN_KINASE_ST"/>
    <property type="match status" value="1"/>
</dbReference>
<keyword evidence="10" id="KW-0808">Transferase</keyword>
<dbReference type="SUPFAM" id="SSF46585">
    <property type="entry name" value="HR1 repeat"/>
    <property type="match status" value="4"/>
</dbReference>
<comment type="catalytic activity">
    <reaction evidence="20">
        <text>L-threonyl-[protein] + ATP = O-phospho-L-threonyl-[protein] + ADP + H(+)</text>
        <dbReference type="Rhea" id="RHEA:46608"/>
        <dbReference type="Rhea" id="RHEA-COMP:11060"/>
        <dbReference type="Rhea" id="RHEA-COMP:11605"/>
        <dbReference type="ChEBI" id="CHEBI:15378"/>
        <dbReference type="ChEBI" id="CHEBI:30013"/>
        <dbReference type="ChEBI" id="CHEBI:30616"/>
        <dbReference type="ChEBI" id="CHEBI:61977"/>
        <dbReference type="ChEBI" id="CHEBI:456216"/>
        <dbReference type="EC" id="2.7.11.13"/>
    </reaction>
</comment>
<feature type="compositionally biased region" description="Basic and acidic residues" evidence="25">
    <location>
        <begin position="334"/>
        <end position="346"/>
    </location>
</feature>
<feature type="domain" description="AGC-kinase C-terminal" evidence="27">
    <location>
        <begin position="962"/>
        <end position="1028"/>
    </location>
</feature>
<dbReference type="GO" id="GO:0007165">
    <property type="term" value="P:signal transduction"/>
    <property type="evidence" value="ECO:0007669"/>
    <property type="project" value="InterPro"/>
</dbReference>
<keyword evidence="16 22" id="KW-0175">Coiled coil</keyword>
<dbReference type="InterPro" id="IPR000961">
    <property type="entry name" value="AGC-kinase_C"/>
</dbReference>
<feature type="region of interest" description="Disordered" evidence="25">
    <location>
        <begin position="513"/>
        <end position="542"/>
    </location>
</feature>
<dbReference type="Gene3D" id="3.30.200.20">
    <property type="entry name" value="Phosphorylase Kinase, domain 1"/>
    <property type="match status" value="1"/>
</dbReference>
<feature type="domain" description="Protein kinase" evidence="26">
    <location>
        <begin position="702"/>
        <end position="961"/>
    </location>
</feature>
<dbReference type="SMART" id="SM00742">
    <property type="entry name" value="Hr1"/>
    <property type="match status" value="3"/>
</dbReference>
<evidence type="ECO:0000256" key="19">
    <source>
        <dbReference type="ARBA" id="ARBA00023242"/>
    </source>
</evidence>
<keyword evidence="15" id="KW-0805">Transcription regulation</keyword>
<dbReference type="Pfam" id="PF00433">
    <property type="entry name" value="Pkinase_C"/>
    <property type="match status" value="1"/>
</dbReference>
<evidence type="ECO:0000256" key="24">
    <source>
        <dbReference type="SAM" id="Coils"/>
    </source>
</evidence>
<dbReference type="Gene3D" id="1.10.510.10">
    <property type="entry name" value="Transferase(Phosphotransferase) domain 1"/>
    <property type="match status" value="1"/>
</dbReference>
<dbReference type="AlphaFoldDB" id="A0AAD9DQ94"/>
<dbReference type="InterPro" id="IPR017892">
    <property type="entry name" value="Pkinase_C"/>
</dbReference>
<dbReference type="EMBL" id="JAROKS010000023">
    <property type="protein sequence ID" value="KAK1787892.1"/>
    <property type="molecule type" value="Genomic_DNA"/>
</dbReference>
<sequence length="1028" mass="115387">MFKQTILNQSLSLSLCHPQSSGLRGLAEGDLLDPEFQQRLEDARAVLRQEIQRELKIKEAAERLRRAVTNRKSAADVEGQLRASSRKLEQLHWELQELNARAMATERESGPAAASSPDPFHWEDTTSPLSSRIRTLRKQLTMELKVKQGAENIIQTYASRSVKVRGSLVYRSHGNLLSTSVLEMQLAAPSRSLPFPSCPCLSFAYRGHPCPQDRKMLSTAQQMLQDSRTKIELLRMQIVKVTQAREGEREATAPDGRPSETISPLELRLEELRHHLRIEAAVAEGAKNVVKQLGGRRVQDRRALAEAQARLQESSQKLDLLRLSLERRLAELPQDHPKRAAIKEELTVGASPSAQGLQRERRASSPSASTCSLFKPASLTGHLEVRLMGCQDLLEAVPGRCRVSCPSSTPGSPSEAKSLRMRTGLSTRSANGKTAKGDELSAEISAVLKVDNRMVGRTHWRTVGKEAWDQSFTIELERSRELEIGVYWRDWRALCAVKFLRLEDFLGNFTTPARPRGGLPLDPHKAPAPPSREGRPRPRLCTPQHSVRFINPVIERHPKLQRQKRIFPKEKGKNFLRAAQMNMNFATWGRLMMSVLPPCSSTLTAMSPPLAAPDMPAPRPDLTPPPSAEKTPTSPIPPPRDTAVVKLNFSEERPPKPPRLYLSPSAESPGHKHSKGNSSEAPRDQDLRPTRKRKEDLQMDDFRCISVLGRGHFGKVLLAEYKHTGKLYAIKALKKGDVVTRDEVDSLICEKRIFETINASSHPFLVNLHGCFQTCDHVCFVMEYSPGGDLMTHIHTSIFTERQTRFYAACVLLGLEFLHQNKIVYRDLKLDNLLMDADGFVRIADFGLCKEGMGHGDRTSTFCGTPEFLAPEVLTDSTYTRAVDWWGLGVLIYEMLVGESPFPGDDEEEVFDSIVNDEVRYPRFLSPESASIMQKLLQKNPEKRLGAGEQDANEVKTHRFFQGLDWEALLAKRLRPPFLPSIKAPADVSNFDEEFTRLRPVLTPPHAPFFLTAAQQEIFADFDFSSLS</sequence>
<evidence type="ECO:0000256" key="7">
    <source>
        <dbReference type="ARBA" id="ARBA00022490"/>
    </source>
</evidence>
<comment type="subcellular location">
    <subcellularLocation>
        <location evidence="5">Cleavage furrow</location>
    </subcellularLocation>
    <subcellularLocation>
        <location evidence="4">Cytoplasm</location>
    </subcellularLocation>
    <subcellularLocation>
        <location evidence="3">Membrane</location>
    </subcellularLocation>
    <subcellularLocation>
        <location evidence="2">Midbody</location>
    </subcellularLocation>
    <subcellularLocation>
        <location evidence="1">Nucleus</location>
    </subcellularLocation>
</comment>
<evidence type="ECO:0000256" key="22">
    <source>
        <dbReference type="PROSITE-ProRule" id="PRU01207"/>
    </source>
</evidence>
<feature type="coiled-coil region" evidence="24">
    <location>
        <begin position="297"/>
        <end position="324"/>
    </location>
</feature>
<evidence type="ECO:0000259" key="27">
    <source>
        <dbReference type="PROSITE" id="PS51285"/>
    </source>
</evidence>
<dbReference type="SUPFAM" id="SSF56112">
    <property type="entry name" value="Protein kinase-like (PK-like)"/>
    <property type="match status" value="1"/>
</dbReference>
<evidence type="ECO:0000256" key="13">
    <source>
        <dbReference type="ARBA" id="ARBA00022777"/>
    </source>
</evidence>
<evidence type="ECO:0000256" key="5">
    <source>
        <dbReference type="ARBA" id="ARBA00004626"/>
    </source>
</evidence>
<keyword evidence="11" id="KW-0677">Repeat</keyword>
<dbReference type="GO" id="GO:0004697">
    <property type="term" value="F:diacylglycerol-dependent serine/threonine kinase activity"/>
    <property type="evidence" value="ECO:0007669"/>
    <property type="project" value="UniProtKB-EC"/>
</dbReference>
<keyword evidence="12 23" id="KW-0547">Nucleotide-binding</keyword>
<evidence type="ECO:0000256" key="17">
    <source>
        <dbReference type="ARBA" id="ARBA00023136"/>
    </source>
</evidence>
<evidence type="ECO:0000256" key="10">
    <source>
        <dbReference type="ARBA" id="ARBA00022679"/>
    </source>
</evidence>
<evidence type="ECO:0000256" key="18">
    <source>
        <dbReference type="ARBA" id="ARBA00023163"/>
    </source>
</evidence>
<dbReference type="GO" id="GO:0032154">
    <property type="term" value="C:cleavage furrow"/>
    <property type="evidence" value="ECO:0007669"/>
    <property type="project" value="UniProtKB-SubCell"/>
</dbReference>
<keyword evidence="8" id="KW-0723">Serine/threonine-protein kinase</keyword>
<keyword evidence="13" id="KW-0418">Kinase</keyword>
<dbReference type="InterPro" id="IPR011009">
    <property type="entry name" value="Kinase-like_dom_sf"/>
</dbReference>
<keyword evidence="7" id="KW-0963">Cytoplasm</keyword>
<dbReference type="FunFam" id="1.10.287.160:FF:000001">
    <property type="entry name" value="Putative serine/threonine-protein kinase N2"/>
    <property type="match status" value="1"/>
</dbReference>
<dbReference type="InterPro" id="IPR008271">
    <property type="entry name" value="Ser/Thr_kinase_AS"/>
</dbReference>
<keyword evidence="14 23" id="KW-0067">ATP-binding</keyword>
<dbReference type="Gene3D" id="1.10.287.160">
    <property type="entry name" value="HR1 repeat"/>
    <property type="match status" value="4"/>
</dbReference>
<dbReference type="InterPro" id="IPR011072">
    <property type="entry name" value="HR1_rho-bd"/>
</dbReference>
<evidence type="ECO:0000256" key="20">
    <source>
        <dbReference type="ARBA" id="ARBA00047272"/>
    </source>
</evidence>
<dbReference type="FunFam" id="3.30.200.20:FF:000058">
    <property type="entry name" value="Putative serine/threonine-protein kinase N2"/>
    <property type="match status" value="1"/>
</dbReference>
<feature type="region of interest" description="Disordered" evidence="25">
    <location>
        <begin position="606"/>
        <end position="695"/>
    </location>
</feature>
<keyword evidence="9" id="KW-0597">Phosphoprotein</keyword>
<evidence type="ECO:0000259" key="28">
    <source>
        <dbReference type="PROSITE" id="PS51860"/>
    </source>
</evidence>
<feature type="domain" description="REM-1" evidence="28">
    <location>
        <begin position="30"/>
        <end position="104"/>
    </location>
</feature>
<dbReference type="Proteomes" id="UP001239994">
    <property type="component" value="Unassembled WGS sequence"/>
</dbReference>
<dbReference type="InterPro" id="IPR037313">
    <property type="entry name" value="PKN_HR1_1"/>
</dbReference>
<dbReference type="SMART" id="SM00133">
    <property type="entry name" value="S_TK_X"/>
    <property type="match status" value="1"/>
</dbReference>
<keyword evidence="18" id="KW-0804">Transcription</keyword>
<accession>A0AAD9DQ94</accession>
<feature type="domain" description="REM-1" evidence="28">
    <location>
        <begin position="255"/>
        <end position="334"/>
    </location>
</feature>
<evidence type="ECO:0000256" key="11">
    <source>
        <dbReference type="ARBA" id="ARBA00022737"/>
    </source>
</evidence>
<dbReference type="GO" id="GO:0030496">
    <property type="term" value="C:midbody"/>
    <property type="evidence" value="ECO:0007669"/>
    <property type="project" value="UniProtKB-SubCell"/>
</dbReference>
<dbReference type="InterPro" id="IPR000719">
    <property type="entry name" value="Prot_kinase_dom"/>
</dbReference>
<evidence type="ECO:0000256" key="2">
    <source>
        <dbReference type="ARBA" id="ARBA00004214"/>
    </source>
</evidence>
<evidence type="ECO:0000256" key="16">
    <source>
        <dbReference type="ARBA" id="ARBA00023054"/>
    </source>
</evidence>
<proteinExistence type="predicted"/>
<feature type="region of interest" description="Disordered" evidence="25">
    <location>
        <begin position="105"/>
        <end position="127"/>
    </location>
</feature>
<reference evidence="29" key="1">
    <citation type="submission" date="2023-03" db="EMBL/GenBank/DDBJ databases">
        <title>Electrophorus voltai genome.</title>
        <authorList>
            <person name="Bian C."/>
        </authorList>
    </citation>
    <scope>NUCLEOTIDE SEQUENCE</scope>
    <source>
        <strain evidence="29">CB-2022</strain>
        <tissue evidence="29">Muscle</tissue>
    </source>
</reference>
<evidence type="ECO:0000256" key="21">
    <source>
        <dbReference type="ARBA" id="ARBA00047470"/>
    </source>
</evidence>
<organism evidence="29 30">
    <name type="scientific">Electrophorus voltai</name>
    <dbReference type="NCBI Taxonomy" id="2609070"/>
    <lineage>
        <taxon>Eukaryota</taxon>
        <taxon>Metazoa</taxon>
        <taxon>Chordata</taxon>
        <taxon>Craniata</taxon>
        <taxon>Vertebrata</taxon>
        <taxon>Euteleostomi</taxon>
        <taxon>Actinopterygii</taxon>
        <taxon>Neopterygii</taxon>
        <taxon>Teleostei</taxon>
        <taxon>Ostariophysi</taxon>
        <taxon>Gymnotiformes</taxon>
        <taxon>Gymnotoidei</taxon>
        <taxon>Gymnotidae</taxon>
        <taxon>Electrophorus</taxon>
    </lineage>
</organism>
<evidence type="ECO:0000256" key="25">
    <source>
        <dbReference type="SAM" id="MobiDB-lite"/>
    </source>
</evidence>
<feature type="compositionally biased region" description="Basic and acidic residues" evidence="25">
    <location>
        <begin position="681"/>
        <end position="695"/>
    </location>
</feature>
<keyword evidence="17" id="KW-0472">Membrane</keyword>
<evidence type="ECO:0000256" key="1">
    <source>
        <dbReference type="ARBA" id="ARBA00004123"/>
    </source>
</evidence>
<evidence type="ECO:0000256" key="6">
    <source>
        <dbReference type="ARBA" id="ARBA00012429"/>
    </source>
</evidence>
<dbReference type="InterPro" id="IPR036274">
    <property type="entry name" value="HR1_rpt_sf"/>
</dbReference>
<evidence type="ECO:0000256" key="4">
    <source>
        <dbReference type="ARBA" id="ARBA00004496"/>
    </source>
</evidence>
<evidence type="ECO:0000256" key="15">
    <source>
        <dbReference type="ARBA" id="ARBA00023015"/>
    </source>
</evidence>
<dbReference type="CDD" id="cd11622">
    <property type="entry name" value="HR1_PKN_1"/>
    <property type="match status" value="1"/>
</dbReference>
<feature type="region of interest" description="Disordered" evidence="25">
    <location>
        <begin position="404"/>
        <end position="437"/>
    </location>
</feature>
<dbReference type="CDD" id="cd05589">
    <property type="entry name" value="STKc_PKN"/>
    <property type="match status" value="1"/>
</dbReference>
<name>A0AAD9DQ94_9TELE</name>
<dbReference type="GO" id="GO:0005634">
    <property type="term" value="C:nucleus"/>
    <property type="evidence" value="ECO:0007669"/>
    <property type="project" value="UniProtKB-SubCell"/>
</dbReference>
<evidence type="ECO:0000256" key="12">
    <source>
        <dbReference type="ARBA" id="ARBA00022741"/>
    </source>
</evidence>